<accession>A0AAU9ABW5</accession>
<dbReference type="AlphaFoldDB" id="A0AAU9ABW5"/>
<dbReference type="KEGG" id="lem:LEN_0873"/>
<reference evidence="1 2" key="1">
    <citation type="journal article" date="2017" name="DNA Res.">
        <title>Complete genome sequence and expression profile of the commercial lytic enzyme producer Lysobacter enzymogenes M497-1.</title>
        <authorList>
            <person name="Takami H."/>
            <person name="Toyoda A."/>
            <person name="Uchiyama I."/>
            <person name="Itoh T."/>
            <person name="Takaki Y."/>
            <person name="Arai W."/>
            <person name="Nishi S."/>
            <person name="Kawai M."/>
            <person name="Shinya K."/>
            <person name="Ikeda H."/>
        </authorList>
    </citation>
    <scope>NUCLEOTIDE SEQUENCE [LARGE SCALE GENOMIC DNA]</scope>
    <source>
        <strain evidence="1 2">M497-1</strain>
    </source>
</reference>
<sequence length="308" mass="32363">MISRDPTAFFEHARTLAPDFGAATARAAFLVAPDGFARAEQSADDNRYMAAAEDFDPGRAGAQHRALHLALSQTLPTISFAGDADTPDALFPNNVFATVRAAGAAPRYLVGRMRHPVRQREAERADIRGFFEQVLGYEERDLSRQTHPCELTGALVIDRARGLGYAGLSERCDERGAALMHEAFGLRATLLFDLAPGEYHTNVVLAVLAGRAALVSPAGFADPAVAAAIAGFYGPRGIVLDAAEQAGFVANAIALSTYTVWMSAGAARAARPATQQALAAAGFAVVAVELDAIEAAGGSLRCCVGEVF</sequence>
<gene>
    <name evidence="1" type="ORF">LEN_0873</name>
</gene>
<dbReference type="GeneID" id="83062766"/>
<dbReference type="SUPFAM" id="SSF55909">
    <property type="entry name" value="Pentein"/>
    <property type="match status" value="1"/>
</dbReference>
<evidence type="ECO:0000313" key="2">
    <source>
        <dbReference type="Proteomes" id="UP000218824"/>
    </source>
</evidence>
<name>A0AAU9ABW5_LYSEN</name>
<organism evidence="1 2">
    <name type="scientific">Lysobacter enzymogenes</name>
    <dbReference type="NCBI Taxonomy" id="69"/>
    <lineage>
        <taxon>Bacteria</taxon>
        <taxon>Pseudomonadati</taxon>
        <taxon>Pseudomonadota</taxon>
        <taxon>Gammaproteobacteria</taxon>
        <taxon>Lysobacterales</taxon>
        <taxon>Lysobacteraceae</taxon>
        <taxon>Lysobacter</taxon>
    </lineage>
</organism>
<dbReference type="Pfam" id="PF19420">
    <property type="entry name" value="DDAH_eukar"/>
    <property type="match status" value="1"/>
</dbReference>
<dbReference type="EMBL" id="AP014940">
    <property type="protein sequence ID" value="BAV96360.1"/>
    <property type="molecule type" value="Genomic_DNA"/>
</dbReference>
<proteinExistence type="predicted"/>
<dbReference type="Proteomes" id="UP000218824">
    <property type="component" value="Chromosome"/>
</dbReference>
<protein>
    <recommendedName>
        <fullName evidence="3">Amidinotransferase</fullName>
    </recommendedName>
</protein>
<dbReference type="RefSeq" id="WP_074862169.1">
    <property type="nucleotide sequence ID" value="NZ_AP014940.1"/>
</dbReference>
<evidence type="ECO:0000313" key="1">
    <source>
        <dbReference type="EMBL" id="BAV96360.1"/>
    </source>
</evidence>
<evidence type="ECO:0008006" key="3">
    <source>
        <dbReference type="Google" id="ProtNLM"/>
    </source>
</evidence>
<dbReference type="Gene3D" id="3.75.10.10">
    <property type="entry name" value="L-arginine/glycine Amidinotransferase, Chain A"/>
    <property type="match status" value="1"/>
</dbReference>